<dbReference type="Gene3D" id="3.40.50.1820">
    <property type="entry name" value="alpha/beta hydrolase"/>
    <property type="match status" value="1"/>
</dbReference>
<dbReference type="PATRIC" id="fig|106592.7.peg.3485"/>
<dbReference type="Pfam" id="PF00756">
    <property type="entry name" value="Esterase"/>
    <property type="match status" value="1"/>
</dbReference>
<name>A0A0L8BKY2_ENSAD</name>
<dbReference type="OrthoDB" id="9803578at2"/>
<evidence type="ECO:0000313" key="1">
    <source>
        <dbReference type="EMBL" id="KOF15336.1"/>
    </source>
</evidence>
<dbReference type="AlphaFoldDB" id="A0A0L8BKY2"/>
<comment type="caution">
    <text evidence="1">The sequence shown here is derived from an EMBL/GenBank/DDBJ whole genome shotgun (WGS) entry which is preliminary data.</text>
</comment>
<dbReference type="Proteomes" id="UP000037425">
    <property type="component" value="Unassembled WGS sequence"/>
</dbReference>
<gene>
    <name evidence="1" type="ORF">AC244_23795</name>
</gene>
<dbReference type="InterPro" id="IPR029058">
    <property type="entry name" value="AB_hydrolase_fold"/>
</dbReference>
<accession>A0A0L8BKY2</accession>
<proteinExistence type="predicted"/>
<evidence type="ECO:0000313" key="2">
    <source>
        <dbReference type="Proteomes" id="UP000037425"/>
    </source>
</evidence>
<reference evidence="2" key="1">
    <citation type="submission" date="2015-07" db="EMBL/GenBank/DDBJ databases">
        <title>Whole genome sequence of an Ensifer adhaerens strain isolated from a cave pool in the Wind Cave National Park.</title>
        <authorList>
            <person name="Eng W.W.H."/>
            <person name="Gan H.M."/>
            <person name="Barton H.A."/>
            <person name="Savka M.A."/>
        </authorList>
    </citation>
    <scope>NUCLEOTIDE SEQUENCE [LARGE SCALE GENOMIC DNA]</scope>
    <source>
        <strain evidence="2">SD006</strain>
    </source>
</reference>
<dbReference type="RefSeq" id="WP_053251281.1">
    <property type="nucleotide sequence ID" value="NZ_LGAP01000020.1"/>
</dbReference>
<dbReference type="PANTHER" id="PTHR48098">
    <property type="entry name" value="ENTEROCHELIN ESTERASE-RELATED"/>
    <property type="match status" value="1"/>
</dbReference>
<dbReference type="InterPro" id="IPR050583">
    <property type="entry name" value="Mycobacterial_A85_antigen"/>
</dbReference>
<dbReference type="SUPFAM" id="SSF53474">
    <property type="entry name" value="alpha/beta-Hydrolases"/>
    <property type="match status" value="1"/>
</dbReference>
<organism evidence="1 2">
    <name type="scientific">Ensifer adhaerens</name>
    <name type="common">Sinorhizobium morelense</name>
    <dbReference type="NCBI Taxonomy" id="106592"/>
    <lineage>
        <taxon>Bacteria</taxon>
        <taxon>Pseudomonadati</taxon>
        <taxon>Pseudomonadota</taxon>
        <taxon>Alphaproteobacteria</taxon>
        <taxon>Hyphomicrobiales</taxon>
        <taxon>Rhizobiaceae</taxon>
        <taxon>Sinorhizobium/Ensifer group</taxon>
        <taxon>Ensifer</taxon>
    </lineage>
</organism>
<protein>
    <submittedName>
        <fullName evidence="1">Enterochelin esterase</fullName>
    </submittedName>
</protein>
<dbReference type="EMBL" id="LGAP01000020">
    <property type="protein sequence ID" value="KOF15336.1"/>
    <property type="molecule type" value="Genomic_DNA"/>
</dbReference>
<sequence>MQKSDYPKGSVSRLSIDSDVLRSNRLGDPSRRDVDVYIPANHDGAGLPLLVDLVGFTAGGPLHTAWKAFFENVPERLDRLIATGQMPPVAVAFPDCFTSLGGNQYVNSSVVGRWEDFLIDEMLPAVETRFGCGGTGRRGVFGKSSGGYGAFSHAFRRPDIWAAAASHSGDAGFDLMAADFPMVLRALARHGLSIENWFRAYEARQKHADEDIPVLLVLAQAASYDPDPDLEVFKGLRLPVDLETCELIEDRWKNWMACDPVQLAKTHGHNIGKLKAFYLDCGTVDQYNLLYGNRRIHRTLKELGIEHTYEEFEDNHNSVDYRMDVSLPFLAKALQ</sequence>
<dbReference type="InterPro" id="IPR000801">
    <property type="entry name" value="Esterase-like"/>
</dbReference>